<dbReference type="Proteomes" id="UP000076738">
    <property type="component" value="Unassembled WGS sequence"/>
</dbReference>
<dbReference type="InterPro" id="IPR050327">
    <property type="entry name" value="Proton-linked_MCT"/>
</dbReference>
<dbReference type="PANTHER" id="PTHR11360">
    <property type="entry name" value="MONOCARBOXYLATE TRANSPORTER"/>
    <property type="match status" value="1"/>
</dbReference>
<dbReference type="GO" id="GO:0016020">
    <property type="term" value="C:membrane"/>
    <property type="evidence" value="ECO:0007669"/>
    <property type="project" value="UniProtKB-SubCell"/>
</dbReference>
<feature type="transmembrane region" description="Helical" evidence="4">
    <location>
        <begin position="337"/>
        <end position="357"/>
    </location>
</feature>
<evidence type="ECO:0000256" key="1">
    <source>
        <dbReference type="ARBA" id="ARBA00004141"/>
    </source>
</evidence>
<dbReference type="SUPFAM" id="SSF103473">
    <property type="entry name" value="MFS general substrate transporter"/>
    <property type="match status" value="1"/>
</dbReference>
<dbReference type="InterPro" id="IPR036259">
    <property type="entry name" value="MFS_trans_sf"/>
</dbReference>
<gene>
    <name evidence="6" type="ORF">CALVIDRAFT_378368</name>
</gene>
<keyword evidence="7" id="KW-1185">Reference proteome</keyword>
<feature type="region of interest" description="Disordered" evidence="3">
    <location>
        <begin position="49"/>
        <end position="72"/>
    </location>
</feature>
<keyword evidence="4" id="KW-0472">Membrane</keyword>
<evidence type="ECO:0000313" key="6">
    <source>
        <dbReference type="EMBL" id="KZO99341.1"/>
    </source>
</evidence>
<evidence type="ECO:0000256" key="4">
    <source>
        <dbReference type="SAM" id="Phobius"/>
    </source>
</evidence>
<sequence>MNTNCLRLTFRSLPRREWRASLTHALNPAYNRLQSGKARVSLSSSLKTVPMESGTSSDQCSKQAESSHAPSRATTLSDVLPPVDRGLHAWRFVVSATLLETWIWGGGLSFGTYQNWYTSSADSPILSSSISAVSAIGTTYLAIQYVLGFALMPLWRRYPQHIRAVLWTLLFVECASLVGASFATQTWQLILLQGVLPGIAGACFYGPLLLWIAEWFVERRGLAGGIIFCGTGAGGAVFPPVIGVLLQSLGFRWTLRIWAASFAIVVGLAIFYMRPRHSAASIRDTGSNMVDWTRFSSPVLAVVSATVFIQALGYFPVSIYIPTYTTSLGVSPLGGQLVLSVFNLFTLIGQVLLGYLCDRFSFTLVIVIAGIGSTLSAFLLWGFASDLGRIFAFVIFFGVTAGGFSSIFAPVGTAVFGSDSLSAGVIPGYLGALRGIAAIVGPIISASLYNPDGPPLSVTYGLYGFGKMEMFVGGLTAVTILGGFLSWWLTLAEKRRSKSKTMDG</sequence>
<dbReference type="AlphaFoldDB" id="A0A167Q2A8"/>
<feature type="transmembrane region" description="Helical" evidence="4">
    <location>
        <begin position="89"/>
        <end position="110"/>
    </location>
</feature>
<feature type="domain" description="Major facilitator superfamily (MFS) profile" evidence="5">
    <location>
        <begin position="299"/>
        <end position="504"/>
    </location>
</feature>
<dbReference type="EMBL" id="KV417272">
    <property type="protein sequence ID" value="KZO99341.1"/>
    <property type="molecule type" value="Genomic_DNA"/>
</dbReference>
<dbReference type="InterPro" id="IPR011701">
    <property type="entry name" value="MFS"/>
</dbReference>
<proteinExistence type="inferred from homology"/>
<evidence type="ECO:0000259" key="5">
    <source>
        <dbReference type="PROSITE" id="PS50850"/>
    </source>
</evidence>
<name>A0A167Q2A8_CALVF</name>
<reference evidence="6 7" key="1">
    <citation type="journal article" date="2016" name="Mol. Biol. Evol.">
        <title>Comparative Genomics of Early-Diverging Mushroom-Forming Fungi Provides Insights into the Origins of Lignocellulose Decay Capabilities.</title>
        <authorList>
            <person name="Nagy L.G."/>
            <person name="Riley R."/>
            <person name="Tritt A."/>
            <person name="Adam C."/>
            <person name="Daum C."/>
            <person name="Floudas D."/>
            <person name="Sun H."/>
            <person name="Yadav J.S."/>
            <person name="Pangilinan J."/>
            <person name="Larsson K.H."/>
            <person name="Matsuura K."/>
            <person name="Barry K."/>
            <person name="Labutti K."/>
            <person name="Kuo R."/>
            <person name="Ohm R.A."/>
            <person name="Bhattacharya S.S."/>
            <person name="Shirouzu T."/>
            <person name="Yoshinaga Y."/>
            <person name="Martin F.M."/>
            <person name="Grigoriev I.V."/>
            <person name="Hibbett D.S."/>
        </authorList>
    </citation>
    <scope>NUCLEOTIDE SEQUENCE [LARGE SCALE GENOMIC DNA]</scope>
    <source>
        <strain evidence="6 7">TUFC12733</strain>
    </source>
</reference>
<feature type="transmembrane region" description="Helical" evidence="4">
    <location>
        <begin position="255"/>
        <end position="274"/>
    </location>
</feature>
<organism evidence="6 7">
    <name type="scientific">Calocera viscosa (strain TUFC12733)</name>
    <dbReference type="NCBI Taxonomy" id="1330018"/>
    <lineage>
        <taxon>Eukaryota</taxon>
        <taxon>Fungi</taxon>
        <taxon>Dikarya</taxon>
        <taxon>Basidiomycota</taxon>
        <taxon>Agaricomycotina</taxon>
        <taxon>Dacrymycetes</taxon>
        <taxon>Dacrymycetales</taxon>
        <taxon>Dacrymycetaceae</taxon>
        <taxon>Calocera</taxon>
    </lineage>
</organism>
<dbReference type="PANTHER" id="PTHR11360:SF287">
    <property type="entry name" value="MFS MONOCARBOXYLATE TRANSPORTER"/>
    <property type="match status" value="1"/>
</dbReference>
<comment type="similarity">
    <text evidence="2">Belongs to the major facilitator superfamily. Monocarboxylate porter (TC 2.A.1.13) family.</text>
</comment>
<comment type="subcellular location">
    <subcellularLocation>
        <location evidence="1">Membrane</location>
        <topology evidence="1">Multi-pass membrane protein</topology>
    </subcellularLocation>
</comment>
<evidence type="ECO:0000256" key="3">
    <source>
        <dbReference type="SAM" id="MobiDB-lite"/>
    </source>
</evidence>
<feature type="transmembrane region" description="Helical" evidence="4">
    <location>
        <begin position="130"/>
        <end position="152"/>
    </location>
</feature>
<evidence type="ECO:0000313" key="7">
    <source>
        <dbReference type="Proteomes" id="UP000076738"/>
    </source>
</evidence>
<dbReference type="InterPro" id="IPR020846">
    <property type="entry name" value="MFS_dom"/>
</dbReference>
<dbReference type="GO" id="GO:0022857">
    <property type="term" value="F:transmembrane transporter activity"/>
    <property type="evidence" value="ECO:0007669"/>
    <property type="project" value="InterPro"/>
</dbReference>
<feature type="transmembrane region" description="Helical" evidence="4">
    <location>
        <begin position="190"/>
        <end position="213"/>
    </location>
</feature>
<feature type="transmembrane region" description="Helical" evidence="4">
    <location>
        <begin position="428"/>
        <end position="450"/>
    </location>
</feature>
<feature type="transmembrane region" description="Helical" evidence="4">
    <location>
        <begin position="225"/>
        <end position="249"/>
    </location>
</feature>
<evidence type="ECO:0000256" key="2">
    <source>
        <dbReference type="ARBA" id="ARBA00006727"/>
    </source>
</evidence>
<dbReference type="Gene3D" id="1.20.1250.20">
    <property type="entry name" value="MFS general substrate transporter like domains"/>
    <property type="match status" value="2"/>
</dbReference>
<keyword evidence="4" id="KW-1133">Transmembrane helix</keyword>
<protein>
    <submittedName>
        <fullName evidence="6">MFS general substrate transporter</fullName>
    </submittedName>
</protein>
<dbReference type="Pfam" id="PF07690">
    <property type="entry name" value="MFS_1"/>
    <property type="match status" value="1"/>
</dbReference>
<feature type="transmembrane region" description="Helical" evidence="4">
    <location>
        <begin position="364"/>
        <end position="384"/>
    </location>
</feature>
<feature type="transmembrane region" description="Helical" evidence="4">
    <location>
        <begin position="295"/>
        <end position="317"/>
    </location>
</feature>
<feature type="transmembrane region" description="Helical" evidence="4">
    <location>
        <begin position="164"/>
        <end position="184"/>
    </location>
</feature>
<feature type="transmembrane region" description="Helical" evidence="4">
    <location>
        <begin position="470"/>
        <end position="492"/>
    </location>
</feature>
<accession>A0A167Q2A8</accession>
<dbReference type="OrthoDB" id="2213137at2759"/>
<feature type="transmembrane region" description="Helical" evidence="4">
    <location>
        <begin position="390"/>
        <end position="416"/>
    </location>
</feature>
<keyword evidence="4" id="KW-0812">Transmembrane</keyword>
<dbReference type="PROSITE" id="PS50850">
    <property type="entry name" value="MFS"/>
    <property type="match status" value="1"/>
</dbReference>